<gene>
    <name evidence="4" type="ORF">A2151_09170</name>
</gene>
<dbReference type="PANTHER" id="PTHR34606">
    <property type="entry name" value="BON DOMAIN-CONTAINING PROTEIN"/>
    <property type="match status" value="1"/>
</dbReference>
<feature type="domain" description="BON" evidence="3">
    <location>
        <begin position="123"/>
        <end position="190"/>
    </location>
</feature>
<evidence type="ECO:0000256" key="2">
    <source>
        <dbReference type="SAM" id="SignalP"/>
    </source>
</evidence>
<name>A0A1F6TQI3_9PROT</name>
<protein>
    <recommendedName>
        <fullName evidence="3">BON domain-containing protein</fullName>
    </recommendedName>
</protein>
<dbReference type="Proteomes" id="UP000178885">
    <property type="component" value="Unassembled WGS sequence"/>
</dbReference>
<evidence type="ECO:0000313" key="5">
    <source>
        <dbReference type="Proteomes" id="UP000178885"/>
    </source>
</evidence>
<feature type="chain" id="PRO_5009526783" description="BON domain-containing protein" evidence="2">
    <location>
        <begin position="21"/>
        <end position="190"/>
    </location>
</feature>
<evidence type="ECO:0000256" key="1">
    <source>
        <dbReference type="ARBA" id="ARBA00022729"/>
    </source>
</evidence>
<feature type="signal peptide" evidence="2">
    <location>
        <begin position="1"/>
        <end position="20"/>
    </location>
</feature>
<dbReference type="InterPro" id="IPR014004">
    <property type="entry name" value="Transpt-assoc_nodulatn_dom_bac"/>
</dbReference>
<accession>A0A1F6TQI3</accession>
<dbReference type="InterPro" id="IPR007055">
    <property type="entry name" value="BON_dom"/>
</dbReference>
<dbReference type="Pfam" id="PF04972">
    <property type="entry name" value="BON"/>
    <property type="match status" value="2"/>
</dbReference>
<dbReference type="SMART" id="SM00749">
    <property type="entry name" value="BON"/>
    <property type="match status" value="2"/>
</dbReference>
<dbReference type="STRING" id="1817760.A2151_09170"/>
<dbReference type="InterPro" id="IPR051686">
    <property type="entry name" value="Lipoprotein_DolP"/>
</dbReference>
<dbReference type="Gene3D" id="3.30.1340.30">
    <property type="match status" value="1"/>
</dbReference>
<organism evidence="4 5">
    <name type="scientific">Candidatus Muproteobacteria bacterium RBG_16_65_34</name>
    <dbReference type="NCBI Taxonomy" id="1817760"/>
    <lineage>
        <taxon>Bacteria</taxon>
        <taxon>Pseudomonadati</taxon>
        <taxon>Pseudomonadota</taxon>
        <taxon>Candidatus Muproteobacteria</taxon>
    </lineage>
</organism>
<dbReference type="PROSITE" id="PS50914">
    <property type="entry name" value="BON"/>
    <property type="match status" value="2"/>
</dbReference>
<keyword evidence="1 2" id="KW-0732">Signal</keyword>
<sequence length="190" mass="20377">MRLALGALLLIHLVVSPGCAAVIVAGGATAAVVANDRRTLGVLIDDENIEIKARARIAGDETLRENVHVNVTSLNGVVLLSGETAAAEQRDRVLARTRDVPGVRRTVNEIRIAAPAPFASRSHDTLLTTKVKSRLLATENLDSANVKVVTESSVVYLMGLMKKDEAEKATEATRDVGGVERIVKLFEYLD</sequence>
<evidence type="ECO:0000259" key="3">
    <source>
        <dbReference type="PROSITE" id="PS50914"/>
    </source>
</evidence>
<reference evidence="4 5" key="1">
    <citation type="journal article" date="2016" name="Nat. Commun.">
        <title>Thousands of microbial genomes shed light on interconnected biogeochemical processes in an aquifer system.</title>
        <authorList>
            <person name="Anantharaman K."/>
            <person name="Brown C.T."/>
            <person name="Hug L.A."/>
            <person name="Sharon I."/>
            <person name="Castelle C.J."/>
            <person name="Probst A.J."/>
            <person name="Thomas B.C."/>
            <person name="Singh A."/>
            <person name="Wilkins M.J."/>
            <person name="Karaoz U."/>
            <person name="Brodie E.L."/>
            <person name="Williams K.H."/>
            <person name="Hubbard S.S."/>
            <person name="Banfield J.F."/>
        </authorList>
    </citation>
    <scope>NUCLEOTIDE SEQUENCE [LARGE SCALE GENOMIC DNA]</scope>
</reference>
<dbReference type="EMBL" id="MFSU01000059">
    <property type="protein sequence ID" value="OGI47316.1"/>
    <property type="molecule type" value="Genomic_DNA"/>
</dbReference>
<evidence type="ECO:0000313" key="4">
    <source>
        <dbReference type="EMBL" id="OGI47316.1"/>
    </source>
</evidence>
<comment type="caution">
    <text evidence="4">The sequence shown here is derived from an EMBL/GenBank/DDBJ whole genome shotgun (WGS) entry which is preliminary data.</text>
</comment>
<dbReference type="PANTHER" id="PTHR34606:SF4">
    <property type="entry name" value="OUTER MEMBRANE LIPOPROTEIN DOLP"/>
    <property type="match status" value="1"/>
</dbReference>
<feature type="domain" description="BON" evidence="3">
    <location>
        <begin position="45"/>
        <end position="114"/>
    </location>
</feature>
<proteinExistence type="predicted"/>
<dbReference type="AlphaFoldDB" id="A0A1F6TQI3"/>